<dbReference type="Gene3D" id="1.10.3720.10">
    <property type="entry name" value="MetI-like"/>
    <property type="match status" value="1"/>
</dbReference>
<feature type="transmembrane region" description="Helical" evidence="7">
    <location>
        <begin position="121"/>
        <end position="145"/>
    </location>
</feature>
<evidence type="ECO:0000256" key="1">
    <source>
        <dbReference type="ARBA" id="ARBA00004651"/>
    </source>
</evidence>
<keyword evidence="5 7" id="KW-1133">Transmembrane helix</keyword>
<accession>A0A382I9T2</accession>
<dbReference type="AlphaFoldDB" id="A0A382I9T2"/>
<dbReference type="InterPro" id="IPR035906">
    <property type="entry name" value="MetI-like_sf"/>
</dbReference>
<evidence type="ECO:0000313" key="9">
    <source>
        <dbReference type="EMBL" id="SVB95461.1"/>
    </source>
</evidence>
<feature type="domain" description="ABC transmembrane type-1" evidence="8">
    <location>
        <begin position="73"/>
        <end position="261"/>
    </location>
</feature>
<evidence type="ECO:0000256" key="7">
    <source>
        <dbReference type="SAM" id="Phobius"/>
    </source>
</evidence>
<dbReference type="GO" id="GO:0005886">
    <property type="term" value="C:plasma membrane"/>
    <property type="evidence" value="ECO:0007669"/>
    <property type="project" value="UniProtKB-SubCell"/>
</dbReference>
<keyword evidence="3" id="KW-1003">Cell membrane</keyword>
<comment type="subcellular location">
    <subcellularLocation>
        <location evidence="1">Cell membrane</location>
        <topology evidence="1">Multi-pass membrane protein</topology>
    </subcellularLocation>
</comment>
<dbReference type="InterPro" id="IPR025966">
    <property type="entry name" value="OppC_N"/>
</dbReference>
<name>A0A382I9T2_9ZZZZ</name>
<dbReference type="InterPro" id="IPR000515">
    <property type="entry name" value="MetI-like"/>
</dbReference>
<dbReference type="Pfam" id="PF12911">
    <property type="entry name" value="OppC_N"/>
    <property type="match status" value="1"/>
</dbReference>
<reference evidence="9" key="1">
    <citation type="submission" date="2018-05" db="EMBL/GenBank/DDBJ databases">
        <authorList>
            <person name="Lanie J.A."/>
            <person name="Ng W.-L."/>
            <person name="Kazmierczak K.M."/>
            <person name="Andrzejewski T.M."/>
            <person name="Davidsen T.M."/>
            <person name="Wayne K.J."/>
            <person name="Tettelin H."/>
            <person name="Glass J.I."/>
            <person name="Rusch D."/>
            <person name="Podicherti R."/>
            <person name="Tsui H.-C.T."/>
            <person name="Winkler M.E."/>
        </authorList>
    </citation>
    <scope>NUCLEOTIDE SEQUENCE</scope>
</reference>
<evidence type="ECO:0000256" key="2">
    <source>
        <dbReference type="ARBA" id="ARBA00022448"/>
    </source>
</evidence>
<evidence type="ECO:0000256" key="5">
    <source>
        <dbReference type="ARBA" id="ARBA00022989"/>
    </source>
</evidence>
<dbReference type="Pfam" id="PF00528">
    <property type="entry name" value="BPD_transp_1"/>
    <property type="match status" value="1"/>
</dbReference>
<gene>
    <name evidence="9" type="ORF">METZ01_LOCUS248315</name>
</gene>
<dbReference type="PANTHER" id="PTHR43386:SF1">
    <property type="entry name" value="D,D-DIPEPTIDE TRANSPORT SYSTEM PERMEASE PROTEIN DDPC-RELATED"/>
    <property type="match status" value="1"/>
</dbReference>
<evidence type="ECO:0000256" key="6">
    <source>
        <dbReference type="ARBA" id="ARBA00023136"/>
    </source>
</evidence>
<proteinExistence type="predicted"/>
<evidence type="ECO:0000259" key="8">
    <source>
        <dbReference type="PROSITE" id="PS50928"/>
    </source>
</evidence>
<dbReference type="CDD" id="cd06261">
    <property type="entry name" value="TM_PBP2"/>
    <property type="match status" value="1"/>
</dbReference>
<feature type="transmembrane region" description="Helical" evidence="7">
    <location>
        <begin position="75"/>
        <end position="100"/>
    </location>
</feature>
<dbReference type="SUPFAM" id="SSF161098">
    <property type="entry name" value="MetI-like"/>
    <property type="match status" value="1"/>
</dbReference>
<dbReference type="GO" id="GO:0055085">
    <property type="term" value="P:transmembrane transport"/>
    <property type="evidence" value="ECO:0007669"/>
    <property type="project" value="InterPro"/>
</dbReference>
<evidence type="ECO:0000256" key="4">
    <source>
        <dbReference type="ARBA" id="ARBA00022692"/>
    </source>
</evidence>
<dbReference type="InterPro" id="IPR050366">
    <property type="entry name" value="BP-dependent_transpt_permease"/>
</dbReference>
<dbReference type="PROSITE" id="PS50928">
    <property type="entry name" value="ABC_TM1"/>
    <property type="match status" value="1"/>
</dbReference>
<keyword evidence="2" id="KW-0813">Transport</keyword>
<dbReference type="EMBL" id="UINC01065612">
    <property type="protein sequence ID" value="SVB95461.1"/>
    <property type="molecule type" value="Genomic_DNA"/>
</dbReference>
<keyword evidence="4 7" id="KW-0812">Transmembrane</keyword>
<dbReference type="PANTHER" id="PTHR43386">
    <property type="entry name" value="OLIGOPEPTIDE TRANSPORT SYSTEM PERMEASE PROTEIN APPC"/>
    <property type="match status" value="1"/>
</dbReference>
<protein>
    <recommendedName>
        <fullName evidence="8">ABC transmembrane type-1 domain-containing protein</fullName>
    </recommendedName>
</protein>
<feature type="transmembrane region" description="Helical" evidence="7">
    <location>
        <begin position="238"/>
        <end position="260"/>
    </location>
</feature>
<sequence length="275" mass="29962">MNLRYFLRNYPTAFVGAVIVLVFLVTALGAEQLAPHDPNWVTPRDSVQPPNREYIFGADHNGRDILSRVIYGARISLLISMTSVTVGLIVGVSLGALAGWNSKYELVIMRLVDMMLSFPGLITALAIVAILGSGIENVIAANMAYQIPMFARLTHGLVLSTRPNTYVMAARSVGLSDFYILLRHIMPNILGPIVVQGSLLIPDAIMTTSALSFLGLGVSPPTAEWGGMLQDGIKWFRLAPHVMLFPGGCLMLTVLGFNLLGDGMRQWLDPQLRIN</sequence>
<keyword evidence="6 7" id="KW-0472">Membrane</keyword>
<evidence type="ECO:0000256" key="3">
    <source>
        <dbReference type="ARBA" id="ARBA00022475"/>
    </source>
</evidence>
<organism evidence="9">
    <name type="scientific">marine metagenome</name>
    <dbReference type="NCBI Taxonomy" id="408172"/>
    <lineage>
        <taxon>unclassified sequences</taxon>
        <taxon>metagenomes</taxon>
        <taxon>ecological metagenomes</taxon>
    </lineage>
</organism>